<dbReference type="AlphaFoldDB" id="A6IMC9"/>
<name>A6IMC9_RAT</name>
<evidence type="ECO:0000313" key="1">
    <source>
        <dbReference type="EMBL" id="EDM01660.1"/>
    </source>
</evidence>
<organism evidence="1 2">
    <name type="scientific">Rattus norvegicus</name>
    <name type="common">Rat</name>
    <dbReference type="NCBI Taxonomy" id="10116"/>
    <lineage>
        <taxon>Eukaryota</taxon>
        <taxon>Metazoa</taxon>
        <taxon>Chordata</taxon>
        <taxon>Craniata</taxon>
        <taxon>Vertebrata</taxon>
        <taxon>Euteleostomi</taxon>
        <taxon>Mammalia</taxon>
        <taxon>Eutheria</taxon>
        <taxon>Euarchontoglires</taxon>
        <taxon>Glires</taxon>
        <taxon>Rodentia</taxon>
        <taxon>Myomorpha</taxon>
        <taxon>Muroidea</taxon>
        <taxon>Muridae</taxon>
        <taxon>Murinae</taxon>
        <taxon>Rattus</taxon>
    </lineage>
</organism>
<accession>A6IMC9</accession>
<dbReference type="EMBL" id="CH473964">
    <property type="protein sequence ID" value="EDM01660.1"/>
    <property type="molecule type" value="Genomic_DNA"/>
</dbReference>
<protein>
    <submittedName>
        <fullName evidence="1">RCG29673</fullName>
    </submittedName>
</protein>
<proteinExistence type="predicted"/>
<dbReference type="Proteomes" id="UP000234681">
    <property type="component" value="Chromosome 4"/>
</dbReference>
<reference evidence="1 2" key="1">
    <citation type="submission" date="2005-09" db="EMBL/GenBank/DDBJ databases">
        <authorList>
            <person name="Mural R.J."/>
            <person name="Li P.W."/>
            <person name="Adams M.D."/>
            <person name="Amanatides P.G."/>
            <person name="Baden-Tillson H."/>
            <person name="Barnstead M."/>
            <person name="Chin S.H."/>
            <person name="Dew I."/>
            <person name="Evans C.A."/>
            <person name="Ferriera S."/>
            <person name="Flanigan M."/>
            <person name="Fosler C."/>
            <person name="Glodek A."/>
            <person name="Gu Z."/>
            <person name="Holt R.A."/>
            <person name="Jennings D."/>
            <person name="Kraft C.L."/>
            <person name="Lu F."/>
            <person name="Nguyen T."/>
            <person name="Nusskern D.R."/>
            <person name="Pfannkoch C.M."/>
            <person name="Sitter C."/>
            <person name="Sutton G.G."/>
            <person name="Venter J.C."/>
            <person name="Wang Z."/>
            <person name="Woodage T."/>
            <person name="Zheng X.H."/>
            <person name="Zhong F."/>
        </authorList>
    </citation>
    <scope>NUCLEOTIDE SEQUENCE [LARGE SCALE GENOMIC DNA]</scope>
    <source>
        <strain>BN</strain>
        <strain evidence="2">Sprague-Dawley</strain>
    </source>
</reference>
<gene>
    <name evidence="1" type="ORF">rCG_29673</name>
</gene>
<sequence length="48" mass="5441">MRRVGTECVVNQCLRLHNKSLLGGWRDGSVDELLVPIVRTEVWIPPPT</sequence>
<evidence type="ECO:0000313" key="2">
    <source>
        <dbReference type="Proteomes" id="UP000234681"/>
    </source>
</evidence>